<evidence type="ECO:0000313" key="1">
    <source>
        <dbReference type="EMBL" id="TEW76913.1"/>
    </source>
</evidence>
<accession>A0A4Y8AWR2</accession>
<dbReference type="OrthoDB" id="1417969at2"/>
<dbReference type="RefSeq" id="WP_134246922.1">
    <property type="nucleotide sequence ID" value="NZ_SNQI01000001.1"/>
</dbReference>
<reference evidence="1 2" key="1">
    <citation type="journal article" date="2011" name="J. Microbiol.">
        <title>Gramella jeungdoensis sp. nov., isolated from a solar saltern in Korea.</title>
        <authorList>
            <person name="Joung Y."/>
            <person name="Kim H."/>
            <person name="Jang T."/>
            <person name="Ahn T.S."/>
            <person name="Joh K."/>
        </authorList>
    </citation>
    <scope>NUCLEOTIDE SEQUENCE [LARGE SCALE GENOMIC DNA]</scope>
    <source>
        <strain evidence="1 2">KCTC 23123</strain>
    </source>
</reference>
<dbReference type="EMBL" id="SNQI01000001">
    <property type="protein sequence ID" value="TEW76913.1"/>
    <property type="molecule type" value="Genomic_DNA"/>
</dbReference>
<gene>
    <name evidence="1" type="ORF">E2488_03435</name>
</gene>
<evidence type="ECO:0000313" key="2">
    <source>
        <dbReference type="Proteomes" id="UP000298517"/>
    </source>
</evidence>
<protein>
    <submittedName>
        <fullName evidence="1">Uncharacterized protein</fullName>
    </submittedName>
</protein>
<dbReference type="Proteomes" id="UP000298517">
    <property type="component" value="Unassembled WGS sequence"/>
</dbReference>
<dbReference type="AlphaFoldDB" id="A0A4Y8AWR2"/>
<keyword evidence="2" id="KW-1185">Reference proteome</keyword>
<organism evidence="1 2">
    <name type="scientific">Gramella jeungdoensis</name>
    <dbReference type="NCBI Taxonomy" id="708091"/>
    <lineage>
        <taxon>Bacteria</taxon>
        <taxon>Pseudomonadati</taxon>
        <taxon>Bacteroidota</taxon>
        <taxon>Flavobacteriia</taxon>
        <taxon>Flavobacteriales</taxon>
        <taxon>Flavobacteriaceae</taxon>
        <taxon>Christiangramia</taxon>
    </lineage>
</organism>
<proteinExistence type="predicted"/>
<comment type="caution">
    <text evidence="1">The sequence shown here is derived from an EMBL/GenBank/DDBJ whole genome shotgun (WGS) entry which is preliminary data.</text>
</comment>
<name>A0A4Y8AWR2_9FLAO</name>
<sequence>MKKLITFFIAFSLLSCNDGDFDVPSFEFSDDVNSCGETLLYRLSPDKTEVILLTLTNSELGTKVGEKSYAISSSLNIIYRIFDDVIDTNYFCQEIPPASPAVLKELQAENATIIINTTEIIENEIVTGYKYNISISELLFLDNNERIYFETFNFGEY</sequence>
<dbReference type="PROSITE" id="PS51257">
    <property type="entry name" value="PROKAR_LIPOPROTEIN"/>
    <property type="match status" value="1"/>
</dbReference>